<evidence type="ECO:0000313" key="2">
    <source>
        <dbReference type="EMBL" id="QDU39899.1"/>
    </source>
</evidence>
<protein>
    <submittedName>
        <fullName evidence="2">Uncharacterized protein</fullName>
    </submittedName>
</protein>
<organism evidence="2 3">
    <name type="scientific">Maioricimonas rarisocia</name>
    <dbReference type="NCBI Taxonomy" id="2528026"/>
    <lineage>
        <taxon>Bacteria</taxon>
        <taxon>Pseudomonadati</taxon>
        <taxon>Planctomycetota</taxon>
        <taxon>Planctomycetia</taxon>
        <taxon>Planctomycetales</taxon>
        <taxon>Planctomycetaceae</taxon>
        <taxon>Maioricimonas</taxon>
    </lineage>
</organism>
<dbReference type="EMBL" id="CP036275">
    <property type="protein sequence ID" value="QDU39899.1"/>
    <property type="molecule type" value="Genomic_DNA"/>
</dbReference>
<proteinExistence type="predicted"/>
<feature type="compositionally biased region" description="Basic and acidic residues" evidence="1">
    <location>
        <begin position="14"/>
        <end position="34"/>
    </location>
</feature>
<dbReference type="KEGG" id="mri:Mal4_42520"/>
<dbReference type="Proteomes" id="UP000320496">
    <property type="component" value="Chromosome"/>
</dbReference>
<evidence type="ECO:0000256" key="1">
    <source>
        <dbReference type="SAM" id="MobiDB-lite"/>
    </source>
</evidence>
<feature type="region of interest" description="Disordered" evidence="1">
    <location>
        <begin position="1"/>
        <end position="41"/>
    </location>
</feature>
<evidence type="ECO:0000313" key="3">
    <source>
        <dbReference type="Proteomes" id="UP000320496"/>
    </source>
</evidence>
<name>A0A517ZBT5_9PLAN</name>
<reference evidence="2 3" key="1">
    <citation type="submission" date="2019-02" db="EMBL/GenBank/DDBJ databases">
        <title>Deep-cultivation of Planctomycetes and their phenomic and genomic characterization uncovers novel biology.</title>
        <authorList>
            <person name="Wiegand S."/>
            <person name="Jogler M."/>
            <person name="Boedeker C."/>
            <person name="Pinto D."/>
            <person name="Vollmers J."/>
            <person name="Rivas-Marin E."/>
            <person name="Kohn T."/>
            <person name="Peeters S.H."/>
            <person name="Heuer A."/>
            <person name="Rast P."/>
            <person name="Oberbeckmann S."/>
            <person name="Bunk B."/>
            <person name="Jeske O."/>
            <person name="Meyerdierks A."/>
            <person name="Storesund J.E."/>
            <person name="Kallscheuer N."/>
            <person name="Luecker S."/>
            <person name="Lage O.M."/>
            <person name="Pohl T."/>
            <person name="Merkel B.J."/>
            <person name="Hornburger P."/>
            <person name="Mueller R.-W."/>
            <person name="Bruemmer F."/>
            <person name="Labrenz M."/>
            <person name="Spormann A.M."/>
            <person name="Op den Camp H."/>
            <person name="Overmann J."/>
            <person name="Amann R."/>
            <person name="Jetten M.S.M."/>
            <person name="Mascher T."/>
            <person name="Medema M.H."/>
            <person name="Devos D.P."/>
            <person name="Kaster A.-K."/>
            <person name="Ovreas L."/>
            <person name="Rohde M."/>
            <person name="Galperin M.Y."/>
            <person name="Jogler C."/>
        </authorList>
    </citation>
    <scope>NUCLEOTIDE SEQUENCE [LARGE SCALE GENOMIC DNA]</scope>
    <source>
        <strain evidence="2 3">Mal4</strain>
    </source>
</reference>
<gene>
    <name evidence="2" type="ORF">Mal4_42520</name>
</gene>
<keyword evidence="3" id="KW-1185">Reference proteome</keyword>
<feature type="region of interest" description="Disordered" evidence="1">
    <location>
        <begin position="190"/>
        <end position="222"/>
    </location>
</feature>
<sequence>MRKREPPSAYQHEASPRAHSPWEARYVTSRDREGAGTTSAETRLTSRVGCLPASNLATIRKGRCSLCGNGPRRTIHMSHAPIVRMVRRLRRPPPTAPSTGETGLQRVLRLLANRGRAATGGTGKTDLEYQRMPIPHVKRDTLRAATVREREPPSAYQHEQQASEHTAHRAVAPCKGPPFRVPRAACPANANVVHSTGSPVARQPTRGTGKTPPGIPARSAAQ</sequence>
<dbReference type="AlphaFoldDB" id="A0A517ZBT5"/>
<accession>A0A517ZBT5</accession>
<feature type="region of interest" description="Disordered" evidence="1">
    <location>
        <begin position="150"/>
        <end position="177"/>
    </location>
</feature>